<evidence type="ECO:0000256" key="1">
    <source>
        <dbReference type="SAM" id="Phobius"/>
    </source>
</evidence>
<dbReference type="EMBL" id="JAHRIQ010014886">
    <property type="protein sequence ID" value="MEQ2226315.1"/>
    <property type="molecule type" value="Genomic_DNA"/>
</dbReference>
<organism evidence="2 3">
    <name type="scientific">Ilyodon furcidens</name>
    <name type="common">goldbreast splitfin</name>
    <dbReference type="NCBI Taxonomy" id="33524"/>
    <lineage>
        <taxon>Eukaryota</taxon>
        <taxon>Metazoa</taxon>
        <taxon>Chordata</taxon>
        <taxon>Craniata</taxon>
        <taxon>Vertebrata</taxon>
        <taxon>Euteleostomi</taxon>
        <taxon>Actinopterygii</taxon>
        <taxon>Neopterygii</taxon>
        <taxon>Teleostei</taxon>
        <taxon>Neoteleostei</taxon>
        <taxon>Acanthomorphata</taxon>
        <taxon>Ovalentaria</taxon>
        <taxon>Atherinomorphae</taxon>
        <taxon>Cyprinodontiformes</taxon>
        <taxon>Goodeidae</taxon>
        <taxon>Ilyodon</taxon>
    </lineage>
</organism>
<keyword evidence="1" id="KW-0472">Membrane</keyword>
<gene>
    <name evidence="2" type="ORF">ILYODFUR_026264</name>
</gene>
<name>A0ABV0T0B9_9TELE</name>
<accession>A0ABV0T0B9</accession>
<keyword evidence="1" id="KW-1133">Transmembrane helix</keyword>
<evidence type="ECO:0000313" key="3">
    <source>
        <dbReference type="Proteomes" id="UP001482620"/>
    </source>
</evidence>
<keyword evidence="3" id="KW-1185">Reference proteome</keyword>
<dbReference type="Proteomes" id="UP001482620">
    <property type="component" value="Unassembled WGS sequence"/>
</dbReference>
<protein>
    <submittedName>
        <fullName evidence="2">Uncharacterized protein</fullName>
    </submittedName>
</protein>
<proteinExistence type="predicted"/>
<sequence length="103" mass="11371">MGWKLFFSPTSFSSLDGQATPPLMQLSLPATTKAHAVCLFVCVCVCVCAHLLQIMQRKKPFTSLKVRRIYALGCVAVGSHRLCVCVRVELEDAPVFWSETVPV</sequence>
<evidence type="ECO:0000313" key="2">
    <source>
        <dbReference type="EMBL" id="MEQ2226315.1"/>
    </source>
</evidence>
<comment type="caution">
    <text evidence="2">The sequence shown here is derived from an EMBL/GenBank/DDBJ whole genome shotgun (WGS) entry which is preliminary data.</text>
</comment>
<feature type="transmembrane region" description="Helical" evidence="1">
    <location>
        <begin position="33"/>
        <end position="52"/>
    </location>
</feature>
<reference evidence="2 3" key="1">
    <citation type="submission" date="2021-06" db="EMBL/GenBank/DDBJ databases">
        <authorList>
            <person name="Palmer J.M."/>
        </authorList>
    </citation>
    <scope>NUCLEOTIDE SEQUENCE [LARGE SCALE GENOMIC DNA]</scope>
    <source>
        <strain evidence="3">if_2019</strain>
        <tissue evidence="2">Muscle</tissue>
    </source>
</reference>
<keyword evidence="1" id="KW-0812">Transmembrane</keyword>